<evidence type="ECO:0000313" key="2">
    <source>
        <dbReference type="Proteomes" id="UP000298663"/>
    </source>
</evidence>
<reference evidence="1 2" key="1">
    <citation type="journal article" date="2015" name="Genome Biol.">
        <title>Comparative genomics of Steinernema reveals deeply conserved gene regulatory networks.</title>
        <authorList>
            <person name="Dillman A.R."/>
            <person name="Macchietto M."/>
            <person name="Porter C.F."/>
            <person name="Rogers A."/>
            <person name="Williams B."/>
            <person name="Antoshechkin I."/>
            <person name="Lee M.M."/>
            <person name="Goodwin Z."/>
            <person name="Lu X."/>
            <person name="Lewis E.E."/>
            <person name="Goodrich-Blair H."/>
            <person name="Stock S.P."/>
            <person name="Adams B.J."/>
            <person name="Sternberg P.W."/>
            <person name="Mortazavi A."/>
        </authorList>
    </citation>
    <scope>NUCLEOTIDE SEQUENCE [LARGE SCALE GENOMIC DNA]</scope>
    <source>
        <strain evidence="1 2">ALL</strain>
    </source>
</reference>
<proteinExistence type="predicted"/>
<dbReference type="AlphaFoldDB" id="A0A4U5P0D3"/>
<protein>
    <submittedName>
        <fullName evidence="1">Uncharacterized protein</fullName>
    </submittedName>
</protein>
<comment type="caution">
    <text evidence="1">The sequence shown here is derived from an EMBL/GenBank/DDBJ whole genome shotgun (WGS) entry which is preliminary data.</text>
</comment>
<evidence type="ECO:0000313" key="1">
    <source>
        <dbReference type="EMBL" id="TKR89342.1"/>
    </source>
</evidence>
<gene>
    <name evidence="1" type="ORF">L596_013463</name>
</gene>
<accession>A0A4U5P0D3</accession>
<name>A0A4U5P0D3_STECR</name>
<keyword evidence="2" id="KW-1185">Reference proteome</keyword>
<reference evidence="1 2" key="2">
    <citation type="journal article" date="2019" name="G3 (Bethesda)">
        <title>Hybrid Assembly of the Genome of the Entomopathogenic Nematode Steinernema carpocapsae Identifies the X-Chromosome.</title>
        <authorList>
            <person name="Serra L."/>
            <person name="Macchietto M."/>
            <person name="Macias-Munoz A."/>
            <person name="McGill C.J."/>
            <person name="Rodriguez I.M."/>
            <person name="Rodriguez B."/>
            <person name="Murad R."/>
            <person name="Mortazavi A."/>
        </authorList>
    </citation>
    <scope>NUCLEOTIDE SEQUENCE [LARGE SCALE GENOMIC DNA]</scope>
    <source>
        <strain evidence="1 2">ALL</strain>
    </source>
</reference>
<dbReference type="Proteomes" id="UP000298663">
    <property type="component" value="Unassembled WGS sequence"/>
</dbReference>
<sequence length="73" mass="8550">MSHRLKRPNMSDFGSFETVLCLRDEKCPKRDAAMRWAHLHLAVTAIDTCELNFPPLDGRRNVHFTLRLRPKMT</sequence>
<dbReference type="EMBL" id="AZBU02000003">
    <property type="protein sequence ID" value="TKR89342.1"/>
    <property type="molecule type" value="Genomic_DNA"/>
</dbReference>
<organism evidence="1 2">
    <name type="scientific">Steinernema carpocapsae</name>
    <name type="common">Entomopathogenic nematode</name>
    <dbReference type="NCBI Taxonomy" id="34508"/>
    <lineage>
        <taxon>Eukaryota</taxon>
        <taxon>Metazoa</taxon>
        <taxon>Ecdysozoa</taxon>
        <taxon>Nematoda</taxon>
        <taxon>Chromadorea</taxon>
        <taxon>Rhabditida</taxon>
        <taxon>Tylenchina</taxon>
        <taxon>Panagrolaimomorpha</taxon>
        <taxon>Strongyloidoidea</taxon>
        <taxon>Steinernematidae</taxon>
        <taxon>Steinernema</taxon>
    </lineage>
</organism>